<feature type="signal peptide" evidence="1">
    <location>
        <begin position="1"/>
        <end position="19"/>
    </location>
</feature>
<reference evidence="2 3" key="1">
    <citation type="submission" date="2024-04" db="EMBL/GenBank/DDBJ databases">
        <authorList>
            <consortium name="Genoscope - CEA"/>
            <person name="William W."/>
        </authorList>
    </citation>
    <scope>NUCLEOTIDE SEQUENCE [LARGE SCALE GENOMIC DNA]</scope>
</reference>
<name>A0AAV2HHW2_LYMST</name>
<keyword evidence="1" id="KW-0732">Signal</keyword>
<keyword evidence="3" id="KW-1185">Reference proteome</keyword>
<dbReference type="InterPro" id="IPR013783">
    <property type="entry name" value="Ig-like_fold"/>
</dbReference>
<dbReference type="SUPFAM" id="SSF48726">
    <property type="entry name" value="Immunoglobulin"/>
    <property type="match status" value="1"/>
</dbReference>
<evidence type="ECO:0000256" key="1">
    <source>
        <dbReference type="SAM" id="SignalP"/>
    </source>
</evidence>
<evidence type="ECO:0000313" key="2">
    <source>
        <dbReference type="EMBL" id="CAL1532999.1"/>
    </source>
</evidence>
<comment type="caution">
    <text evidence="2">The sequence shown here is derived from an EMBL/GenBank/DDBJ whole genome shotgun (WGS) entry which is preliminary data.</text>
</comment>
<dbReference type="InterPro" id="IPR036179">
    <property type="entry name" value="Ig-like_dom_sf"/>
</dbReference>
<feature type="chain" id="PRO_5043506018" description="Immunoglobulin subtype domain-containing protein" evidence="1">
    <location>
        <begin position="20"/>
        <end position="173"/>
    </location>
</feature>
<dbReference type="Proteomes" id="UP001497497">
    <property type="component" value="Unassembled WGS sequence"/>
</dbReference>
<sequence>MKHFYVFCLNVFIVLGGQSVVDKTTVVEGQTFTITCDYLHVNGIVPNCSVAFLEVFKNFSNGIPQIIITLDNGKYNNMNIPSHWTKDCTNPKNSYDVTQFRCKLIVNDARISDSGHYGCSIALFCTDGQSTRFEGHSDVVVAKENTTKSEASINFGEGITTGLCLMMITAAEL</sequence>
<evidence type="ECO:0008006" key="4">
    <source>
        <dbReference type="Google" id="ProtNLM"/>
    </source>
</evidence>
<dbReference type="EMBL" id="CAXITT010000130">
    <property type="protein sequence ID" value="CAL1532999.1"/>
    <property type="molecule type" value="Genomic_DNA"/>
</dbReference>
<dbReference type="AlphaFoldDB" id="A0AAV2HHW2"/>
<gene>
    <name evidence="2" type="ORF">GSLYS_00007017001</name>
</gene>
<dbReference type="Gene3D" id="2.60.40.10">
    <property type="entry name" value="Immunoglobulins"/>
    <property type="match status" value="1"/>
</dbReference>
<protein>
    <recommendedName>
        <fullName evidence="4">Immunoglobulin subtype domain-containing protein</fullName>
    </recommendedName>
</protein>
<accession>A0AAV2HHW2</accession>
<proteinExistence type="predicted"/>
<evidence type="ECO:0000313" key="3">
    <source>
        <dbReference type="Proteomes" id="UP001497497"/>
    </source>
</evidence>
<organism evidence="2 3">
    <name type="scientific">Lymnaea stagnalis</name>
    <name type="common">Great pond snail</name>
    <name type="synonym">Helix stagnalis</name>
    <dbReference type="NCBI Taxonomy" id="6523"/>
    <lineage>
        <taxon>Eukaryota</taxon>
        <taxon>Metazoa</taxon>
        <taxon>Spiralia</taxon>
        <taxon>Lophotrochozoa</taxon>
        <taxon>Mollusca</taxon>
        <taxon>Gastropoda</taxon>
        <taxon>Heterobranchia</taxon>
        <taxon>Euthyneura</taxon>
        <taxon>Panpulmonata</taxon>
        <taxon>Hygrophila</taxon>
        <taxon>Lymnaeoidea</taxon>
        <taxon>Lymnaeidae</taxon>
        <taxon>Lymnaea</taxon>
    </lineage>
</organism>